<keyword evidence="2" id="KW-1185">Reference proteome</keyword>
<reference evidence="1" key="1">
    <citation type="submission" date="2023-07" db="EMBL/GenBank/DDBJ databases">
        <authorList>
            <consortium name="AG Swart"/>
            <person name="Singh M."/>
            <person name="Singh A."/>
            <person name="Seah K."/>
            <person name="Emmerich C."/>
        </authorList>
    </citation>
    <scope>NUCLEOTIDE SEQUENCE</scope>
    <source>
        <strain evidence="1">DP1</strain>
    </source>
</reference>
<dbReference type="Proteomes" id="UP001295684">
    <property type="component" value="Unassembled WGS sequence"/>
</dbReference>
<dbReference type="EMBL" id="CAMPGE010009195">
    <property type="protein sequence ID" value="CAI2368068.1"/>
    <property type="molecule type" value="Genomic_DNA"/>
</dbReference>
<name>A0AAD1XDT2_EUPCR</name>
<comment type="caution">
    <text evidence="1">The sequence shown here is derived from an EMBL/GenBank/DDBJ whole genome shotgun (WGS) entry which is preliminary data.</text>
</comment>
<sequence length="310" mass="36729">MEVLILTFSITILMNYFFKHQYLMSLPSHSTLKKRKQQREKPYKFFRANLRSRRLTLTLQIKDGEELCTCFSTKESIKCNTSGITNKIKARLLNKGRVPFVFQSSSPPKKTAVELSKNKSCEFSFNFERNTTNNSQEKLFIEEHRAHKEYDYAKDKLINLKNENSRFLKALKAFIKKPLKIHKGSGYIPFPRVKSRLSPIKSRNSSFLTKNTKNPKPTINSEHTHKTVIPPKEMNHNYTRQIMKFIEFYERSPKDSKKFKRHQNGNISNKFNRLFHNRKFSLEVAKCNLQKMPNNRYKVHEEVKQMINKL</sequence>
<proteinExistence type="predicted"/>
<accession>A0AAD1XDT2</accession>
<evidence type="ECO:0000313" key="1">
    <source>
        <dbReference type="EMBL" id="CAI2368068.1"/>
    </source>
</evidence>
<gene>
    <name evidence="1" type="ORF">ECRASSUSDP1_LOCUS9357</name>
</gene>
<protein>
    <submittedName>
        <fullName evidence="1">Uncharacterized protein</fullName>
    </submittedName>
</protein>
<organism evidence="1 2">
    <name type="scientific">Euplotes crassus</name>
    <dbReference type="NCBI Taxonomy" id="5936"/>
    <lineage>
        <taxon>Eukaryota</taxon>
        <taxon>Sar</taxon>
        <taxon>Alveolata</taxon>
        <taxon>Ciliophora</taxon>
        <taxon>Intramacronucleata</taxon>
        <taxon>Spirotrichea</taxon>
        <taxon>Hypotrichia</taxon>
        <taxon>Euplotida</taxon>
        <taxon>Euplotidae</taxon>
        <taxon>Moneuplotes</taxon>
    </lineage>
</organism>
<evidence type="ECO:0000313" key="2">
    <source>
        <dbReference type="Proteomes" id="UP001295684"/>
    </source>
</evidence>
<dbReference type="AlphaFoldDB" id="A0AAD1XDT2"/>